<evidence type="ECO:0000313" key="11">
    <source>
        <dbReference type="EMBL" id="CAD5112878.1"/>
    </source>
</evidence>
<dbReference type="PROSITE" id="PS00028">
    <property type="entry name" value="ZINC_FINGER_C2H2_1"/>
    <property type="match status" value="3"/>
</dbReference>
<evidence type="ECO:0000313" key="12">
    <source>
        <dbReference type="Proteomes" id="UP000549394"/>
    </source>
</evidence>
<dbReference type="GO" id="GO:0000977">
    <property type="term" value="F:RNA polymerase II transcription regulatory region sequence-specific DNA binding"/>
    <property type="evidence" value="ECO:0007669"/>
    <property type="project" value="TreeGrafter"/>
</dbReference>
<evidence type="ECO:0000256" key="6">
    <source>
        <dbReference type="ARBA" id="ARBA00023015"/>
    </source>
</evidence>
<dbReference type="InterPro" id="IPR013087">
    <property type="entry name" value="Znf_C2H2_type"/>
</dbReference>
<dbReference type="Proteomes" id="UP000549394">
    <property type="component" value="Unassembled WGS sequence"/>
</dbReference>
<evidence type="ECO:0000256" key="9">
    <source>
        <dbReference type="PROSITE-ProRule" id="PRU00042"/>
    </source>
</evidence>
<dbReference type="PROSITE" id="PS50157">
    <property type="entry name" value="ZINC_FINGER_C2H2_2"/>
    <property type="match status" value="3"/>
</dbReference>
<dbReference type="SMART" id="SM00355">
    <property type="entry name" value="ZnF_C2H2"/>
    <property type="match status" value="3"/>
</dbReference>
<dbReference type="AlphaFoldDB" id="A0A7I8V9E8"/>
<dbReference type="GO" id="GO:0008270">
    <property type="term" value="F:zinc ion binding"/>
    <property type="evidence" value="ECO:0007669"/>
    <property type="project" value="UniProtKB-KW"/>
</dbReference>
<dbReference type="PANTHER" id="PTHR14196">
    <property type="entry name" value="ODD-SKIPPED - RELATED"/>
    <property type="match status" value="1"/>
</dbReference>
<dbReference type="FunFam" id="3.30.160.60:FF:000624">
    <property type="entry name" value="zinc finger protein 697"/>
    <property type="match status" value="1"/>
</dbReference>
<keyword evidence="7" id="KW-0804">Transcription</keyword>
<evidence type="ECO:0000256" key="4">
    <source>
        <dbReference type="ARBA" id="ARBA00022771"/>
    </source>
</evidence>
<comment type="caution">
    <text evidence="11">The sequence shown here is derived from an EMBL/GenBank/DDBJ whole genome shotgun (WGS) entry which is preliminary data.</text>
</comment>
<dbReference type="Pfam" id="PF00096">
    <property type="entry name" value="zf-C2H2"/>
    <property type="match status" value="2"/>
</dbReference>
<keyword evidence="8" id="KW-0539">Nucleus</keyword>
<comment type="subcellular location">
    <subcellularLocation>
        <location evidence="1">Nucleus</location>
    </subcellularLocation>
</comment>
<accession>A0A7I8V9E8</accession>
<dbReference type="PANTHER" id="PTHR14196:SF0">
    <property type="entry name" value="PROTEIN BOWEL"/>
    <property type="match status" value="1"/>
</dbReference>
<evidence type="ECO:0000256" key="7">
    <source>
        <dbReference type="ARBA" id="ARBA00023163"/>
    </source>
</evidence>
<dbReference type="FunFam" id="3.30.160.60:FF:000446">
    <property type="entry name" value="Zinc finger protein"/>
    <property type="match status" value="1"/>
</dbReference>
<feature type="domain" description="C2H2-type" evidence="10">
    <location>
        <begin position="310"/>
        <end position="337"/>
    </location>
</feature>
<proteinExistence type="predicted"/>
<feature type="domain" description="C2H2-type" evidence="10">
    <location>
        <begin position="338"/>
        <end position="365"/>
    </location>
</feature>
<dbReference type="GO" id="GO:0000981">
    <property type="term" value="F:DNA-binding transcription factor activity, RNA polymerase II-specific"/>
    <property type="evidence" value="ECO:0007669"/>
    <property type="project" value="TreeGrafter"/>
</dbReference>
<dbReference type="OrthoDB" id="427030at2759"/>
<dbReference type="InterPro" id="IPR036236">
    <property type="entry name" value="Znf_C2H2_sf"/>
</dbReference>
<dbReference type="EMBL" id="CAJFCJ010000003">
    <property type="protein sequence ID" value="CAD5112878.1"/>
    <property type="molecule type" value="Genomic_DNA"/>
</dbReference>
<keyword evidence="2" id="KW-0479">Metal-binding</keyword>
<dbReference type="Gene3D" id="3.30.160.60">
    <property type="entry name" value="Classic Zinc Finger"/>
    <property type="match status" value="3"/>
</dbReference>
<evidence type="ECO:0000259" key="10">
    <source>
        <dbReference type="PROSITE" id="PS50157"/>
    </source>
</evidence>
<reference evidence="11 12" key="1">
    <citation type="submission" date="2020-08" db="EMBL/GenBank/DDBJ databases">
        <authorList>
            <person name="Hejnol A."/>
        </authorList>
    </citation>
    <scope>NUCLEOTIDE SEQUENCE [LARGE SCALE GENOMIC DNA]</scope>
</reference>
<keyword evidence="4 9" id="KW-0863">Zinc-finger</keyword>
<feature type="domain" description="C2H2-type" evidence="10">
    <location>
        <begin position="366"/>
        <end position="394"/>
    </location>
</feature>
<organism evidence="11 12">
    <name type="scientific">Dimorphilus gyrociliatus</name>
    <dbReference type="NCBI Taxonomy" id="2664684"/>
    <lineage>
        <taxon>Eukaryota</taxon>
        <taxon>Metazoa</taxon>
        <taxon>Spiralia</taxon>
        <taxon>Lophotrochozoa</taxon>
        <taxon>Annelida</taxon>
        <taxon>Polychaeta</taxon>
        <taxon>Polychaeta incertae sedis</taxon>
        <taxon>Dinophilidae</taxon>
        <taxon>Dimorphilus</taxon>
    </lineage>
</organism>
<keyword evidence="5" id="KW-0862">Zinc</keyword>
<protein>
    <submittedName>
        <fullName evidence="11">DgyrCDS2088</fullName>
    </submittedName>
</protein>
<keyword evidence="6" id="KW-0805">Transcription regulation</keyword>
<evidence type="ECO:0000256" key="2">
    <source>
        <dbReference type="ARBA" id="ARBA00022723"/>
    </source>
</evidence>
<evidence type="ECO:0000256" key="5">
    <source>
        <dbReference type="ARBA" id="ARBA00022833"/>
    </source>
</evidence>
<dbReference type="GO" id="GO:0005634">
    <property type="term" value="C:nucleus"/>
    <property type="evidence" value="ECO:0007669"/>
    <property type="project" value="UniProtKB-SubCell"/>
</dbReference>
<sequence length="394" mass="44760">MIENSERIVEHVKDTVMDVCRLSLASENKYTVDGLIGVTLSANKEVILIKINEAVVNSTGIDHNDDSPATSIPEFGDENGPITMKNDECKSAIEDFVSGPQMHKVERARIKRLIFDTVMMLCKSSLKDIDFQVDGLIGITLAGSEVFLIKFDQHVKSRLDICSIARASGILPEENNNDTTNLAGEMVEEDKKPDLQTLESIPFHPPSNIPVPIMGVPQDLGHSVEMTQLQSSGPMGYQPVIQHTTMMMQHNQNMHQIQYPGGPPTHWNAQPDKTYTELKSPKEEAMMSQQITMSPIRTPDKDMNRKKRSFQCDRCTKMFTCRALLDNHIRTHTGEKPFTCDICHKSFKEKSHLRRHKWTHDDTRPHNCSHCNKGFITKGEFRNHMKRYHEVEIP</sequence>
<name>A0A7I8V9E8_9ANNE</name>
<keyword evidence="12" id="KW-1185">Reference proteome</keyword>
<gene>
    <name evidence="11" type="ORF">DGYR_LOCUS1945</name>
</gene>
<evidence type="ECO:0000256" key="1">
    <source>
        <dbReference type="ARBA" id="ARBA00004123"/>
    </source>
</evidence>
<keyword evidence="3" id="KW-0677">Repeat</keyword>
<dbReference type="SUPFAM" id="SSF57667">
    <property type="entry name" value="beta-beta-alpha zinc fingers"/>
    <property type="match status" value="2"/>
</dbReference>
<evidence type="ECO:0000256" key="3">
    <source>
        <dbReference type="ARBA" id="ARBA00022737"/>
    </source>
</evidence>
<dbReference type="InterPro" id="IPR050717">
    <property type="entry name" value="C2H2-ZF_Transcription_Reg"/>
</dbReference>
<evidence type="ECO:0000256" key="8">
    <source>
        <dbReference type="ARBA" id="ARBA00023242"/>
    </source>
</evidence>